<evidence type="ECO:0000313" key="2">
    <source>
        <dbReference type="Proteomes" id="UP001154282"/>
    </source>
</evidence>
<dbReference type="Proteomes" id="UP001154282">
    <property type="component" value="Unassembled WGS sequence"/>
</dbReference>
<comment type="caution">
    <text evidence="1">The sequence shown here is derived from an EMBL/GenBank/DDBJ whole genome shotgun (WGS) entry which is preliminary data.</text>
</comment>
<protein>
    <submittedName>
        <fullName evidence="1">Uncharacterized protein</fullName>
    </submittedName>
</protein>
<dbReference type="PANTHER" id="PTHR48045">
    <property type="entry name" value="UDP-GLYCOSYLTRANSFERASE 72B1"/>
    <property type="match status" value="1"/>
</dbReference>
<organism evidence="1 2">
    <name type="scientific">Linum tenue</name>
    <dbReference type="NCBI Taxonomy" id="586396"/>
    <lineage>
        <taxon>Eukaryota</taxon>
        <taxon>Viridiplantae</taxon>
        <taxon>Streptophyta</taxon>
        <taxon>Embryophyta</taxon>
        <taxon>Tracheophyta</taxon>
        <taxon>Spermatophyta</taxon>
        <taxon>Magnoliopsida</taxon>
        <taxon>eudicotyledons</taxon>
        <taxon>Gunneridae</taxon>
        <taxon>Pentapetalae</taxon>
        <taxon>rosids</taxon>
        <taxon>fabids</taxon>
        <taxon>Malpighiales</taxon>
        <taxon>Linaceae</taxon>
        <taxon>Linum</taxon>
    </lineage>
</organism>
<dbReference type="AlphaFoldDB" id="A0AAV0H994"/>
<reference evidence="1" key="1">
    <citation type="submission" date="2022-08" db="EMBL/GenBank/DDBJ databases">
        <authorList>
            <person name="Gutierrez-Valencia J."/>
        </authorList>
    </citation>
    <scope>NUCLEOTIDE SEQUENCE</scope>
</reference>
<keyword evidence="2" id="KW-1185">Reference proteome</keyword>
<dbReference type="PANTHER" id="PTHR48045:SF22">
    <property type="entry name" value="UDP-GLUCURONOSYL_UDP-GLUCOSYLTRANSFERASE"/>
    <property type="match status" value="1"/>
</dbReference>
<name>A0AAV0H994_9ROSI</name>
<gene>
    <name evidence="1" type="ORF">LITE_LOCUS3334</name>
</gene>
<proteinExistence type="predicted"/>
<dbReference type="SUPFAM" id="SSF53756">
    <property type="entry name" value="UDP-Glycosyltransferase/glycogen phosphorylase"/>
    <property type="match status" value="1"/>
</dbReference>
<accession>A0AAV0H994</accession>
<dbReference type="Gene3D" id="3.40.50.2000">
    <property type="entry name" value="Glycogen Phosphorylase B"/>
    <property type="match status" value="2"/>
</dbReference>
<dbReference type="EMBL" id="CAMGYJ010000002">
    <property type="protein sequence ID" value="CAI0381871.1"/>
    <property type="molecule type" value="Genomic_DNA"/>
</dbReference>
<sequence>MDEMAGGLRDSYVPFLLVARGERDRLQESCGGGEKGMVVPWRDQLKVTNSRQIVKKWRIGWRVKRMGVEDELVTRDEICEVVKRLMDGGQSEVTEFRERAQELGKIWRGAIVEGGSSDGNLLQTISAI</sequence>
<evidence type="ECO:0000313" key="1">
    <source>
        <dbReference type="EMBL" id="CAI0381871.1"/>
    </source>
</evidence>